<dbReference type="Proteomes" id="UP000078576">
    <property type="component" value="Unassembled WGS sequence"/>
</dbReference>
<gene>
    <name evidence="3" type="ORF">VP1G_05959</name>
</gene>
<feature type="compositionally biased region" description="Polar residues" evidence="1">
    <location>
        <begin position="19"/>
        <end position="39"/>
    </location>
</feature>
<dbReference type="PANTHER" id="PTHR46411:SF3">
    <property type="entry name" value="AAA+ ATPASE DOMAIN-CONTAINING PROTEIN"/>
    <property type="match status" value="1"/>
</dbReference>
<dbReference type="EMBL" id="KN714717">
    <property type="protein sequence ID" value="KUI58675.1"/>
    <property type="molecule type" value="Genomic_DNA"/>
</dbReference>
<feature type="domain" description="AAA+ ATPase" evidence="2">
    <location>
        <begin position="661"/>
        <end position="850"/>
    </location>
</feature>
<dbReference type="STRING" id="694573.A0A194V3X8"/>
<dbReference type="Gene3D" id="3.40.50.300">
    <property type="entry name" value="P-loop containing nucleotide triphosphate hydrolases"/>
    <property type="match status" value="1"/>
</dbReference>
<keyword evidence="3" id="KW-0645">Protease</keyword>
<protein>
    <submittedName>
        <fullName evidence="3">Lon protease</fullName>
    </submittedName>
</protein>
<dbReference type="SUPFAM" id="SSF52540">
    <property type="entry name" value="P-loop containing nucleoside triphosphate hydrolases"/>
    <property type="match status" value="1"/>
</dbReference>
<dbReference type="SMART" id="SM00382">
    <property type="entry name" value="AAA"/>
    <property type="match status" value="1"/>
</dbReference>
<dbReference type="GO" id="GO:0008233">
    <property type="term" value="F:peptidase activity"/>
    <property type="evidence" value="ECO:0007669"/>
    <property type="project" value="UniProtKB-KW"/>
</dbReference>
<dbReference type="Pfam" id="PF23232">
    <property type="entry name" value="AAA_lid_13"/>
    <property type="match status" value="1"/>
</dbReference>
<dbReference type="GO" id="GO:0005524">
    <property type="term" value="F:ATP binding"/>
    <property type="evidence" value="ECO:0007669"/>
    <property type="project" value="InterPro"/>
</dbReference>
<dbReference type="GO" id="GO:0006508">
    <property type="term" value="P:proteolysis"/>
    <property type="evidence" value="ECO:0007669"/>
    <property type="project" value="UniProtKB-KW"/>
</dbReference>
<keyword evidence="3" id="KW-0378">Hydrolase</keyword>
<dbReference type="Pfam" id="PF22942">
    <property type="entry name" value="DUF7025"/>
    <property type="match status" value="1"/>
</dbReference>
<dbReference type="Pfam" id="PF00004">
    <property type="entry name" value="AAA"/>
    <property type="match status" value="1"/>
</dbReference>
<evidence type="ECO:0000259" key="2">
    <source>
        <dbReference type="SMART" id="SM00382"/>
    </source>
</evidence>
<dbReference type="InterPro" id="IPR003959">
    <property type="entry name" value="ATPase_AAA_core"/>
</dbReference>
<dbReference type="InterPro" id="IPR003593">
    <property type="entry name" value="AAA+_ATPase"/>
</dbReference>
<keyword evidence="4" id="KW-1185">Reference proteome</keyword>
<sequence length="873" mass="100987">MSPLSPSGSPHAALPGDSHISTNKTAGAHSQSEFTNSAEAGQPVEPILHESPADMLSASGQDAMSRMTDTLENINVGIQQMITIFKKNTTSNAVYDDSPIDSGSEVSSASEDGVQENVEVHEYITGIKECNYRQFGELEMDRPKHVVEILLVGPDFETEAKAWHKTLLSQTADEPVPCADDVEDAQFETSEHKWIQQVRINSRFVLDTLYKLEMKDGLRGPRMLTYTAHAYIRPFALLLHYHQAMQAELQRLSDGYEEANNEATESPERGSKAYPTLQSLAELRCYVDFVESRLMPDFNRYRYPEQPIDENQKIRYDDIWYLFYPGQLIFIKKTERFEATPPASRGTSIFQTIRRLDRVMQPAQNEPIPISVRLITPDKFLQSAMPFRCYNLDFNGDMYGRQSKELFLEPWKGEKRILDLEFFPLCYVKDYEAALQRSIADGKALVNLFEQRHGFYSGWTLVNGPLEEPLVDANNEKIKNSAHIESDVLVDYQETFNTYHFWKPSFNIDDIQIPNAEVIQIENSTRRAVYAKETVGKQTKMHSPTIVYDCAAFLENRIYMEKEPYAHGLVHTLQNEEDFALLVRRFFAYSVWERKFVQLDIRALDKKEQRENAKAFDFLQIDNNHKRLIKSIVQSHFKKKEAENKGNIEMETQDLIRGKGKGVIILLHGVPGVGKTATAEAVAQRWNKPLFPITCGDLGIDAEGVEKSLNGIFRLAHLWDCVLLLDEADVFITQRERRDLARNALVSVLRYDHLTEEQTVKVFELNIERLKEVEKRQRTDPTHPKLYIKKNEIIRFAREHYQRYSNQEGMGRWNGRQIRNAFLIASSLAHYGAREFELVEKTTLLYDEYRYKMYKRTDSERAYEREERNIDFY</sequence>
<evidence type="ECO:0000313" key="4">
    <source>
        <dbReference type="Proteomes" id="UP000078576"/>
    </source>
</evidence>
<dbReference type="InterPro" id="IPR054289">
    <property type="entry name" value="DUF7025"/>
</dbReference>
<accession>A0A194V3X8</accession>
<dbReference type="InterPro" id="IPR027417">
    <property type="entry name" value="P-loop_NTPase"/>
</dbReference>
<organism evidence="3 4">
    <name type="scientific">Cytospora mali</name>
    <name type="common">Apple Valsa canker fungus</name>
    <name type="synonym">Valsa mali</name>
    <dbReference type="NCBI Taxonomy" id="578113"/>
    <lineage>
        <taxon>Eukaryota</taxon>
        <taxon>Fungi</taxon>
        <taxon>Dikarya</taxon>
        <taxon>Ascomycota</taxon>
        <taxon>Pezizomycotina</taxon>
        <taxon>Sordariomycetes</taxon>
        <taxon>Sordariomycetidae</taxon>
        <taxon>Diaporthales</taxon>
        <taxon>Cytosporaceae</taxon>
        <taxon>Cytospora</taxon>
    </lineage>
</organism>
<evidence type="ECO:0000256" key="1">
    <source>
        <dbReference type="SAM" id="MobiDB-lite"/>
    </source>
</evidence>
<name>A0A194V3X8_CYTMA</name>
<evidence type="ECO:0000313" key="3">
    <source>
        <dbReference type="EMBL" id="KUI58675.1"/>
    </source>
</evidence>
<dbReference type="InterPro" id="IPR056599">
    <property type="entry name" value="AAA_lid_fung"/>
</dbReference>
<reference evidence="4" key="1">
    <citation type="submission" date="2014-12" db="EMBL/GenBank/DDBJ databases">
        <title>Genome Sequence of Valsa Canker Pathogens Uncovers a Specific Adaption of Colonization on Woody Bark.</title>
        <authorList>
            <person name="Yin Z."/>
            <person name="Liu H."/>
            <person name="Gao X."/>
            <person name="Li Z."/>
            <person name="Song N."/>
            <person name="Ke X."/>
            <person name="Dai Q."/>
            <person name="Wu Y."/>
            <person name="Sun Y."/>
            <person name="Xu J.-R."/>
            <person name="Kang Z.K."/>
            <person name="Wang L."/>
            <person name="Huang L."/>
        </authorList>
    </citation>
    <scope>NUCLEOTIDE SEQUENCE [LARGE SCALE GENOMIC DNA]</scope>
    <source>
        <strain evidence="4">SXYL134</strain>
    </source>
</reference>
<dbReference type="GO" id="GO:0016887">
    <property type="term" value="F:ATP hydrolysis activity"/>
    <property type="evidence" value="ECO:0007669"/>
    <property type="project" value="InterPro"/>
</dbReference>
<proteinExistence type="predicted"/>
<dbReference type="PANTHER" id="PTHR46411">
    <property type="entry name" value="FAMILY ATPASE, PUTATIVE-RELATED"/>
    <property type="match status" value="1"/>
</dbReference>
<dbReference type="OrthoDB" id="10042665at2759"/>
<feature type="region of interest" description="Disordered" evidence="1">
    <location>
        <begin position="1"/>
        <end position="39"/>
    </location>
</feature>
<dbReference type="AlphaFoldDB" id="A0A194V3X8"/>